<name>A0ABD3QPL4_9STRA</name>
<evidence type="ECO:0000313" key="4">
    <source>
        <dbReference type="EMBL" id="KAL3802127.1"/>
    </source>
</evidence>
<reference evidence="4 5" key="1">
    <citation type="submission" date="2024-10" db="EMBL/GenBank/DDBJ databases">
        <title>Updated reference genomes for cyclostephanoid diatoms.</title>
        <authorList>
            <person name="Roberts W.R."/>
            <person name="Alverson A.J."/>
        </authorList>
    </citation>
    <scope>NUCLEOTIDE SEQUENCE [LARGE SCALE GENOMIC DNA]</scope>
    <source>
        <strain evidence="4 5">AJA010-31</strain>
    </source>
</reference>
<dbReference type="InterPro" id="IPR002049">
    <property type="entry name" value="LE_dom"/>
</dbReference>
<feature type="compositionally biased region" description="Polar residues" evidence="1">
    <location>
        <begin position="1984"/>
        <end position="2015"/>
    </location>
</feature>
<accession>A0ABD3QPL4</accession>
<dbReference type="PROSITE" id="PS01248">
    <property type="entry name" value="EGF_LAM_1"/>
    <property type="match status" value="1"/>
</dbReference>
<dbReference type="InterPro" id="IPR013783">
    <property type="entry name" value="Ig-like_fold"/>
</dbReference>
<organism evidence="4 5">
    <name type="scientific">Cyclotella atomus</name>
    <dbReference type="NCBI Taxonomy" id="382360"/>
    <lineage>
        <taxon>Eukaryota</taxon>
        <taxon>Sar</taxon>
        <taxon>Stramenopiles</taxon>
        <taxon>Ochrophyta</taxon>
        <taxon>Bacillariophyta</taxon>
        <taxon>Coscinodiscophyceae</taxon>
        <taxon>Thalassiosirophycidae</taxon>
        <taxon>Stephanodiscales</taxon>
        <taxon>Stephanodiscaceae</taxon>
        <taxon>Cyclotella</taxon>
    </lineage>
</organism>
<evidence type="ECO:0000256" key="1">
    <source>
        <dbReference type="SAM" id="MobiDB-lite"/>
    </source>
</evidence>
<proteinExistence type="predicted"/>
<dbReference type="Proteomes" id="UP001530400">
    <property type="component" value="Unassembled WGS sequence"/>
</dbReference>
<dbReference type="EMBL" id="JALLPJ020000111">
    <property type="protein sequence ID" value="KAL3802127.1"/>
    <property type="molecule type" value="Genomic_DNA"/>
</dbReference>
<dbReference type="PROSITE" id="PS00022">
    <property type="entry name" value="EGF_1"/>
    <property type="match status" value="1"/>
</dbReference>
<dbReference type="Gene3D" id="2.60.40.10">
    <property type="entry name" value="Immunoglobulins"/>
    <property type="match status" value="2"/>
</dbReference>
<feature type="domain" description="EGF-like" evidence="2">
    <location>
        <begin position="31"/>
        <end position="42"/>
    </location>
</feature>
<dbReference type="InterPro" id="IPR002909">
    <property type="entry name" value="IPT_dom"/>
</dbReference>
<dbReference type="Pfam" id="PF01833">
    <property type="entry name" value="TIG"/>
    <property type="match status" value="1"/>
</dbReference>
<feature type="domain" description="Laminin EGF-like" evidence="3">
    <location>
        <begin position="31"/>
        <end position="54"/>
    </location>
</feature>
<dbReference type="CDD" id="cd00055">
    <property type="entry name" value="EGF_Lam"/>
    <property type="match status" value="1"/>
</dbReference>
<evidence type="ECO:0000259" key="2">
    <source>
        <dbReference type="PROSITE" id="PS00022"/>
    </source>
</evidence>
<evidence type="ECO:0000313" key="5">
    <source>
        <dbReference type="Proteomes" id="UP001530400"/>
    </source>
</evidence>
<comment type="caution">
    <text evidence="4">The sequence shown here is derived from an EMBL/GenBank/DDBJ whole genome shotgun (WGS) entry which is preliminary data.</text>
</comment>
<dbReference type="InterPro" id="IPR000742">
    <property type="entry name" value="EGF"/>
</dbReference>
<keyword evidence="5" id="KW-1185">Reference proteome</keyword>
<dbReference type="SUPFAM" id="SSF49265">
    <property type="entry name" value="Fibronectin type III"/>
    <property type="match status" value="1"/>
</dbReference>
<protein>
    <submittedName>
        <fullName evidence="4">Uncharacterized protein</fullName>
    </submittedName>
</protein>
<dbReference type="InterPro" id="IPR014756">
    <property type="entry name" value="Ig_E-set"/>
</dbReference>
<feature type="region of interest" description="Disordered" evidence="1">
    <location>
        <begin position="1955"/>
        <end position="2015"/>
    </location>
</feature>
<gene>
    <name evidence="4" type="ORF">ACHAWO_004220</name>
</gene>
<evidence type="ECO:0000259" key="3">
    <source>
        <dbReference type="PROSITE" id="PS01248"/>
    </source>
</evidence>
<dbReference type="SUPFAM" id="SSF81296">
    <property type="entry name" value="E set domains"/>
    <property type="match status" value="1"/>
</dbReference>
<sequence length="2015" mass="221252">MCSGNYRRIGAKCVPCPLCYNGGTCNDEAKCDCLENYAGSSCHSCAEGYFGYACQRVPYITGTVPGDAIDTGGVHIRITGYNFGYTNSTAKCVFGYTLPVDAELISDNELRCSTPPMTLSGSGSMRTDLWVIVDSEYSFNSVPFFFYGLCPDNQCEQGFCSFGKCVSYYGYRGEKCNETLVPPVIADPSVTFELVESQRFSYQLHLGQGSIPIEWSLLGLPLEGMAVNATTGLLVWTSPVAVGSIYKVNVQATNEMTRDIVTLKLNVSPSYYVEVSTDALLLIRPAPALTFHFVTRHTVTKEPVGNKIAVMWVYGNEESSSHIRKITVKTNSLGLFSASSFQPYSTDAGVFSYGGEHPTYSNTTTQGQFSIMGVDANKQYYFVGGHPDETQIIDNAFTFSFKGGNFTSINVAFDQVPNVDIQSQLSATTSDPENSTVSMSLEVTTLAALKGRIYFTLSTAEGVTLSSSYVYLDMRYRTPKLSVSPQLLDVQIANGASPIFYDVTLQNVGSMASSTIEVKVPPGHQNISITPTTEYISSLLVEKTIDVSFKVSLPGEVAVGTTYYGVIEFASNTSTVGLDYQVLVIPSQAASMTVVTTNEATYFSDDKPNLQDVNVSVRSLTVGTLYRGSSGPNGTITFPELYEDFYEVTAQKAYHSTFRKQIFLTAPSQTYEAFLQYQAVSYVFSVVPIPVTDKYEIIVETTFRTQVPAPIIIWDPVYLDWEKINSNLIDEIQFSATNKGFIATDNLTWSIPDVWRDTAFIAPKERNLGRLNANTTLTFPVKLEQIIRWNVPSDRFEMRSDENPNTVIFLPDINDTARWENGPDYIAIDADDSLSQWYWKFHAQGHPLFSFCYKNFTRYDYIYDGTFDENGTAVLRNITITSDANLALSRRLSSDIPPPIEQIRSALYYSDVAREEAGRKLASVNNPGDCAKAALCQVCEMMWGEIKKDHIARRLETENEYEYETGKNERGRNLFLPAAVALGRAAAIAIKVCDALTKYTSIGNNYGFGVGIPLPQPIQDVCKALKPCMWAGCPSPTNLGGCTEYWCNGPHKICMDINIPNIGDCSIDFSGPAGTSSSVEPIGSGDPYCPRCGGGFGYSGPGWSFPDPCSPVNHRRLQETGIIPSHVIPVHRALINGCPDCSASDLKIAFRAVDNRQSSLQEAETVIRSCIDGDQSLKSMFPCLIRKTWAIIDLIPLLSSVIGCQLERELCYANSDLVNSPGLVNLFIQAKRFRSLIGLVLLPYGGSIPGDPSTLIGVESYNFTQSVKFSDALVVALSDSSDGGESITAGELETLLTGSLLPRDDDIMKFAATWNRSLSFWDQGIYTATDLPVNFTDEFFDLNEMGDFKSRYLSSRSSIGNEGFAGFGDAWLTAVEGQQLEEAKQLAGVCASVRVQIKQELTLTRIGFEASLEIWNDGDYTLENVTVTLRATPFGNVSQDATSLFVFSEPELTAITSISGGVIDAKSNAKVTWLILPLSEAAPKFDKKYDISGVLRYIIQSVEYIQGLTSDTITVKPDPQLYLKYFHARDVYSDDPFTPGVVEPAIPYQLGLLIENRGYGDAFNVNILSSRPDIIENKKGLLIDFTIIGSRLNDEETQSKSFNINFGKIKGNSNSVGVWDLVSTLRGKFNNFSATFDYNGPINDDRLSLIESIDIYELAHIVRVDGNHPSTDGLGYLDDGIGDFLVNLNPDYDYIPDHVFTSDTRQGNFTVGSVVGKFHAVGFNQTNDNEMVVTVHRNMTAESMALLTDWVYIRFDNVITGSGFALDRVIRTDYDYTLIPAFNSWQTSWTEYLLSGDVENNNFIHLFDAGVAEEYKLVYRKTVTVTNLRVLGSTESELTIGWDAPADGIRPSYCLLKHADLGNQYFKMAKSYIPEDLTTVKIGKLSSGTVYDILLLPAEHRNDENVGISVRGSTLGVSKCGNGVIDVGEECDGGEENGKVGKGCTTACVLPIERVTSRPTSPASNSPTSSPSTSPTANPRKQPTKVNSIQAANKETVLITNQNAKQATNKGNKTI</sequence>
<feature type="compositionally biased region" description="Low complexity" evidence="1">
    <location>
        <begin position="1957"/>
        <end position="1980"/>
    </location>
</feature>
<dbReference type="InterPro" id="IPR036116">
    <property type="entry name" value="FN3_sf"/>
</dbReference>